<dbReference type="PANTHER" id="PTHR34153:SF2">
    <property type="entry name" value="SI:CH211-262H13.3-RELATED"/>
    <property type="match status" value="1"/>
</dbReference>
<reference evidence="1" key="1">
    <citation type="journal article" date="2017" name="Parasit. Vectors">
        <title>Sialotranscriptomics of Rhipicephalus zambeziensis reveals intricate expression profiles of secretory proteins and suggests tight temporal transcriptional regulation during blood-feeding.</title>
        <authorList>
            <person name="de Castro M.H."/>
            <person name="de Klerk D."/>
            <person name="Pienaar R."/>
            <person name="Rees D.J.G."/>
            <person name="Mans B.J."/>
        </authorList>
    </citation>
    <scope>NUCLEOTIDE SEQUENCE</scope>
    <source>
        <tissue evidence="1">Salivary glands</tissue>
    </source>
</reference>
<organism evidence="1">
    <name type="scientific">Rhipicephalus zambeziensis</name>
    <dbReference type="NCBI Taxonomy" id="60191"/>
    <lineage>
        <taxon>Eukaryota</taxon>
        <taxon>Metazoa</taxon>
        <taxon>Ecdysozoa</taxon>
        <taxon>Arthropoda</taxon>
        <taxon>Chelicerata</taxon>
        <taxon>Arachnida</taxon>
        <taxon>Acari</taxon>
        <taxon>Parasitiformes</taxon>
        <taxon>Ixodida</taxon>
        <taxon>Ixodoidea</taxon>
        <taxon>Ixodidae</taxon>
        <taxon>Rhipicephalinae</taxon>
        <taxon>Rhipicephalus</taxon>
        <taxon>Rhipicephalus</taxon>
    </lineage>
</organism>
<evidence type="ECO:0000313" key="1">
    <source>
        <dbReference type="EMBL" id="MAA24667.1"/>
    </source>
</evidence>
<proteinExistence type="predicted"/>
<name>A0A224Z4C5_9ACAR</name>
<dbReference type="EMBL" id="GFPF01013521">
    <property type="protein sequence ID" value="MAA24667.1"/>
    <property type="molecule type" value="Transcribed_RNA"/>
</dbReference>
<dbReference type="PANTHER" id="PTHR34153">
    <property type="entry name" value="SI:CH211-262H13.3-RELATED-RELATED"/>
    <property type="match status" value="1"/>
</dbReference>
<protein>
    <submittedName>
        <fullName evidence="1">Zinc finger protein</fullName>
    </submittedName>
</protein>
<dbReference type="AlphaFoldDB" id="A0A224Z4C5"/>
<accession>A0A224Z4C5</accession>
<sequence>MPQAEFQKQVLRQLQVMRILIEQVHDRLDRSQAPTQQCPEAVTPALITKAFSSLEEFLEFDNNTPAIREQLLHEFQSLGGDNVSAATKRILVYIMDDTVAQHYSWIGNKGKRKFRDLNTMPVIMDAVKSNRSFDATANDDEVVVKKWLQHASCRLKLKQDRFAKRAEATSEHHDQDVD</sequence>